<dbReference type="Proteomes" id="UP000499080">
    <property type="component" value="Unassembled WGS sequence"/>
</dbReference>
<evidence type="ECO:0000256" key="1">
    <source>
        <dbReference type="SAM" id="Phobius"/>
    </source>
</evidence>
<reference evidence="2 4" key="1">
    <citation type="journal article" date="2019" name="Sci. Rep.">
        <title>Orb-weaving spider Araneus ventricosus genome elucidates the spidroin gene catalogue.</title>
        <authorList>
            <person name="Kono N."/>
            <person name="Nakamura H."/>
            <person name="Ohtoshi R."/>
            <person name="Moran D.A.P."/>
            <person name="Shinohara A."/>
            <person name="Yoshida Y."/>
            <person name="Fujiwara M."/>
            <person name="Mori M."/>
            <person name="Tomita M."/>
            <person name="Arakawa K."/>
        </authorList>
    </citation>
    <scope>NUCLEOTIDE SEQUENCE [LARGE SCALE GENOMIC DNA]</scope>
</reference>
<proteinExistence type="predicted"/>
<dbReference type="AlphaFoldDB" id="A0A4Y2T8X1"/>
<sequence length="95" mass="11241">MCARHHNAHQTQRLNHNFKWEVWCHPLIALICLLVITAFYHKCRSTCEEHGSLQRMKSRQLLENEQGHYFCQPGMNKLAQRTDKFLGRFGDCAEK</sequence>
<keyword evidence="1" id="KW-1133">Transmembrane helix</keyword>
<accession>A0A4Y2T8X1</accession>
<keyword evidence="1" id="KW-0472">Membrane</keyword>
<organism evidence="2 4">
    <name type="scientific">Araneus ventricosus</name>
    <name type="common">Orbweaver spider</name>
    <name type="synonym">Epeira ventricosa</name>
    <dbReference type="NCBI Taxonomy" id="182803"/>
    <lineage>
        <taxon>Eukaryota</taxon>
        <taxon>Metazoa</taxon>
        <taxon>Ecdysozoa</taxon>
        <taxon>Arthropoda</taxon>
        <taxon>Chelicerata</taxon>
        <taxon>Arachnida</taxon>
        <taxon>Araneae</taxon>
        <taxon>Araneomorphae</taxon>
        <taxon>Entelegynae</taxon>
        <taxon>Araneoidea</taxon>
        <taxon>Araneidae</taxon>
        <taxon>Araneus</taxon>
    </lineage>
</organism>
<gene>
    <name evidence="3" type="ORF">AVEN_161239_1</name>
    <name evidence="2" type="ORF">AVEN_49661_1</name>
</gene>
<evidence type="ECO:0000313" key="4">
    <source>
        <dbReference type="Proteomes" id="UP000499080"/>
    </source>
</evidence>
<evidence type="ECO:0000313" key="3">
    <source>
        <dbReference type="EMBL" id="GBN95536.1"/>
    </source>
</evidence>
<evidence type="ECO:0000313" key="2">
    <source>
        <dbReference type="EMBL" id="GBN95535.1"/>
    </source>
</evidence>
<keyword evidence="4" id="KW-1185">Reference proteome</keyword>
<feature type="transmembrane region" description="Helical" evidence="1">
    <location>
        <begin position="20"/>
        <end position="40"/>
    </location>
</feature>
<keyword evidence="1" id="KW-0812">Transmembrane</keyword>
<protein>
    <submittedName>
        <fullName evidence="2">Uncharacterized protein</fullName>
    </submittedName>
</protein>
<dbReference type="EMBL" id="BGPR01026091">
    <property type="protein sequence ID" value="GBN95536.1"/>
    <property type="molecule type" value="Genomic_DNA"/>
</dbReference>
<comment type="caution">
    <text evidence="2">The sequence shown here is derived from an EMBL/GenBank/DDBJ whole genome shotgun (WGS) entry which is preliminary data.</text>
</comment>
<name>A0A4Y2T8X1_ARAVE</name>
<dbReference type="EMBL" id="BGPR01026090">
    <property type="protein sequence ID" value="GBN95535.1"/>
    <property type="molecule type" value="Genomic_DNA"/>
</dbReference>